<accession>A0A165XVF9</accession>
<dbReference type="InterPro" id="IPR013328">
    <property type="entry name" value="6PGD_dom2"/>
</dbReference>
<dbReference type="Pfam" id="PF02558">
    <property type="entry name" value="ApbA"/>
    <property type="match status" value="1"/>
</dbReference>
<dbReference type="Gene3D" id="1.10.1040.10">
    <property type="entry name" value="N-(1-d-carboxylethyl)-l-norvaline Dehydrogenase, domain 2"/>
    <property type="match status" value="1"/>
</dbReference>
<sequence length="383" mass="41791">MSAPVKDVLLIGLGAVGSVYALVLKRSGLVRVTAVARSNYATIERDGLHIKSARYGEQVGWRPDRLCNSVASAADRAYSHVILTTKALPDVSPTSALLAPLLTSPYSDKFDQPTYVFLQNGLNVEADVYGVLERLGKGAPKVVNTAVYIAATIVGDNFVEHGDMNDRMSMGMYHPDTSTTSSSSSPPPPALTDLQEMLEKGGVDSTFTIVPSIYTVKFAKNFWNIVWSCTATLTTYPLPSLWRPPPKDGEVYENGVYVSESTRKWVEEYTLPNMRAVLEEVLSVARAIGIPDLPAPLGIPSSFVDSMIRDTAALHVVASNNHRPSMLVDAQQGGPIEVEVILGEVVREARKRGVSVPRIEMLYALLIVVQNQMLRKMETRKTA</sequence>
<dbReference type="OrthoDB" id="3609at2759"/>
<feature type="domain" description="Ketopantoate reductase N-terminal" evidence="1">
    <location>
        <begin position="8"/>
        <end position="173"/>
    </location>
</feature>
<dbReference type="InterPro" id="IPR051402">
    <property type="entry name" value="KPR-Related"/>
</dbReference>
<reference evidence="3" key="1">
    <citation type="journal article" date="2016" name="Mol. Biol. Evol.">
        <title>Comparative Genomics of Early-Diverging Mushroom-Forming Fungi Provides Insights into the Origins of Lignocellulose Decay Capabilities.</title>
        <authorList>
            <person name="Nagy L.G."/>
            <person name="Riley R."/>
            <person name="Tritt A."/>
            <person name="Adam C."/>
            <person name="Daum C."/>
            <person name="Floudas D."/>
            <person name="Sun H."/>
            <person name="Yadav J.S."/>
            <person name="Pangilinan J."/>
            <person name="Larsson K.H."/>
            <person name="Matsuura K."/>
            <person name="Barry K."/>
            <person name="Labutti K."/>
            <person name="Kuo R."/>
            <person name="Ohm R.A."/>
            <person name="Bhattacharya S.S."/>
            <person name="Shirouzu T."/>
            <person name="Yoshinaga Y."/>
            <person name="Martin F.M."/>
            <person name="Grigoriev I.V."/>
            <person name="Hibbett D.S."/>
        </authorList>
    </citation>
    <scope>NUCLEOTIDE SEQUENCE [LARGE SCALE GENOMIC DNA]</scope>
    <source>
        <strain evidence="3">CBS 109695</strain>
    </source>
</reference>
<proteinExistence type="predicted"/>
<name>A0A165XVF9_9AGAM</name>
<dbReference type="AlphaFoldDB" id="A0A165XVF9"/>
<evidence type="ECO:0000259" key="1">
    <source>
        <dbReference type="Pfam" id="PF02558"/>
    </source>
</evidence>
<dbReference type="InterPro" id="IPR013752">
    <property type="entry name" value="KPA_reductase"/>
</dbReference>
<dbReference type="SUPFAM" id="SSF48179">
    <property type="entry name" value="6-phosphogluconate dehydrogenase C-terminal domain-like"/>
    <property type="match status" value="1"/>
</dbReference>
<dbReference type="PANTHER" id="PTHR21708">
    <property type="entry name" value="PROBABLE 2-DEHYDROPANTOATE 2-REDUCTASE"/>
    <property type="match status" value="1"/>
</dbReference>
<gene>
    <name evidence="3" type="ORF">FIBSPDRAFT_938730</name>
</gene>
<dbReference type="EMBL" id="KV417711">
    <property type="protein sequence ID" value="KZP08938.1"/>
    <property type="molecule type" value="Genomic_DNA"/>
</dbReference>
<evidence type="ECO:0000313" key="3">
    <source>
        <dbReference type="EMBL" id="KZP08938.1"/>
    </source>
</evidence>
<protein>
    <submittedName>
        <fullName evidence="3">6-phosphogluconate dehydrogenase C-terminal domain-like protein</fullName>
    </submittedName>
</protein>
<dbReference type="InterPro" id="IPR008927">
    <property type="entry name" value="6-PGluconate_DH-like_C_sf"/>
</dbReference>
<evidence type="ECO:0000259" key="2">
    <source>
        <dbReference type="Pfam" id="PF08546"/>
    </source>
</evidence>
<dbReference type="InterPro" id="IPR013332">
    <property type="entry name" value="KPR_N"/>
</dbReference>
<organism evidence="3">
    <name type="scientific">Athelia psychrophila</name>
    <dbReference type="NCBI Taxonomy" id="1759441"/>
    <lineage>
        <taxon>Eukaryota</taxon>
        <taxon>Fungi</taxon>
        <taxon>Dikarya</taxon>
        <taxon>Basidiomycota</taxon>
        <taxon>Agaricomycotina</taxon>
        <taxon>Agaricomycetes</taxon>
        <taxon>Agaricomycetidae</taxon>
        <taxon>Atheliales</taxon>
        <taxon>Atheliaceae</taxon>
        <taxon>Athelia</taxon>
    </lineage>
</organism>
<dbReference type="PANTHER" id="PTHR21708:SF43">
    <property type="entry name" value="KETOPANTOATE REDUCTASE C-TERMINAL DOMAIN-CONTAINING PROTEIN"/>
    <property type="match status" value="1"/>
</dbReference>
<dbReference type="Pfam" id="PF08546">
    <property type="entry name" value="ApbA_C"/>
    <property type="match status" value="1"/>
</dbReference>
<dbReference type="GO" id="GO:0005737">
    <property type="term" value="C:cytoplasm"/>
    <property type="evidence" value="ECO:0007669"/>
    <property type="project" value="TreeGrafter"/>
</dbReference>
<dbReference type="Gene3D" id="3.40.50.720">
    <property type="entry name" value="NAD(P)-binding Rossmann-like Domain"/>
    <property type="match status" value="1"/>
</dbReference>
<dbReference type="STRING" id="436010.A0A165XVF9"/>
<feature type="domain" description="Ketopantoate reductase C-terminal" evidence="2">
    <location>
        <begin position="273"/>
        <end position="368"/>
    </location>
</feature>